<dbReference type="AlphaFoldDB" id="F5YDR6"/>
<accession>F5YDR6</accession>
<dbReference type="EMBL" id="CP001841">
    <property type="protein sequence ID" value="AEF80932.1"/>
    <property type="molecule type" value="Genomic_DNA"/>
</dbReference>
<sequence length="64" mass="7603">MINNIPKPNIGNTFTVEDIRKIRDWHYEVLKDATREERKEFYNKGAAHFYEGRPLPKTIRPGET</sequence>
<evidence type="ECO:0000313" key="1">
    <source>
        <dbReference type="EMBL" id="AEF80932.1"/>
    </source>
</evidence>
<name>F5YDR6_LEAAZ</name>
<evidence type="ECO:0000313" key="2">
    <source>
        <dbReference type="Proteomes" id="UP000009222"/>
    </source>
</evidence>
<proteinExistence type="predicted"/>
<dbReference type="Proteomes" id="UP000009222">
    <property type="component" value="Chromosome"/>
</dbReference>
<reference evidence="2" key="1">
    <citation type="submission" date="2009-12" db="EMBL/GenBank/DDBJ databases">
        <title>Complete sequence of Treponema azotonutricium strain ZAS-9.</title>
        <authorList>
            <person name="Tetu S.G."/>
            <person name="Matson E."/>
            <person name="Ren Q."/>
            <person name="Seshadri R."/>
            <person name="Elbourne L."/>
            <person name="Hassan K.A."/>
            <person name="Durkin A."/>
            <person name="Radune D."/>
            <person name="Mohamoud Y."/>
            <person name="Shay R."/>
            <person name="Jin S."/>
            <person name="Zhang X."/>
            <person name="Lucey K."/>
            <person name="Ballor N.R."/>
            <person name="Ottesen E."/>
            <person name="Rosenthal R."/>
            <person name="Allen A."/>
            <person name="Leadbetter J.R."/>
            <person name="Paulsen I.T."/>
        </authorList>
    </citation>
    <scope>NUCLEOTIDE SEQUENCE [LARGE SCALE GENOMIC DNA]</scope>
    <source>
        <strain evidence="2">ATCC BAA-888 / DSM 13862 / ZAS-9</strain>
    </source>
</reference>
<dbReference type="RefSeq" id="WP_015712835.1">
    <property type="nucleotide sequence ID" value="NC_015577.1"/>
</dbReference>
<organism evidence="1 2">
    <name type="scientific">Leadbettera azotonutricia (strain ATCC BAA-888 / DSM 13862 / ZAS-9)</name>
    <name type="common">Treponema azotonutricium</name>
    <dbReference type="NCBI Taxonomy" id="545695"/>
    <lineage>
        <taxon>Bacteria</taxon>
        <taxon>Pseudomonadati</taxon>
        <taxon>Spirochaetota</taxon>
        <taxon>Spirochaetia</taxon>
        <taxon>Spirochaetales</taxon>
        <taxon>Breznakiellaceae</taxon>
        <taxon>Leadbettera</taxon>
    </lineage>
</organism>
<keyword evidence="2" id="KW-1185">Reference proteome</keyword>
<dbReference type="InParanoid" id="F5YDR6"/>
<dbReference type="OrthoDB" id="2066317at2"/>
<dbReference type="HOGENOM" id="CLU_2866480_0_0_12"/>
<dbReference type="KEGG" id="taz:TREAZ_2698"/>
<gene>
    <name evidence="1" type="ordered locus">TREAZ_2698</name>
</gene>
<protein>
    <submittedName>
        <fullName evidence="1">Uncharacterized protein</fullName>
    </submittedName>
</protein>
<reference evidence="1 2" key="2">
    <citation type="journal article" date="2011" name="ISME J.">
        <title>RNA-seq reveals cooperative metabolic interactions between two termite-gut spirochete species in co-culture.</title>
        <authorList>
            <person name="Rosenthal A.Z."/>
            <person name="Matson E.G."/>
            <person name="Eldar A."/>
            <person name="Leadbetter J.R."/>
        </authorList>
    </citation>
    <scope>NUCLEOTIDE SEQUENCE [LARGE SCALE GENOMIC DNA]</scope>
    <source>
        <strain evidence="2">ATCC BAA-888 / DSM 13862 / ZAS-9</strain>
    </source>
</reference>